<protein>
    <recommendedName>
        <fullName evidence="3">DUF433 domain-containing protein</fullName>
    </recommendedName>
</protein>
<name>A0A1Z4KLC6_ANAVA</name>
<dbReference type="EMBL" id="AP018216">
    <property type="protein sequence ID" value="BAY69757.1"/>
    <property type="molecule type" value="Genomic_DNA"/>
</dbReference>
<reference evidence="1 2" key="1">
    <citation type="submission" date="2017-06" db="EMBL/GenBank/DDBJ databases">
        <title>Genome sequencing of cyanobaciteial culture collection at National Institute for Environmental Studies (NIES).</title>
        <authorList>
            <person name="Hirose Y."/>
            <person name="Shimura Y."/>
            <person name="Fujisawa T."/>
            <person name="Nakamura Y."/>
            <person name="Kawachi M."/>
        </authorList>
    </citation>
    <scope>NUCLEOTIDE SEQUENCE [LARGE SCALE GENOMIC DNA]</scope>
    <source>
        <strain evidence="1 2">NIES-23</strain>
    </source>
</reference>
<dbReference type="Gene3D" id="1.10.10.10">
    <property type="entry name" value="Winged helix-like DNA-binding domain superfamily/Winged helix DNA-binding domain"/>
    <property type="match status" value="1"/>
</dbReference>
<dbReference type="AlphaFoldDB" id="A0A1Z4KLC6"/>
<dbReference type="Proteomes" id="UP000217507">
    <property type="component" value="Chromosome"/>
</dbReference>
<proteinExistence type="predicted"/>
<dbReference type="Pfam" id="PF04255">
    <property type="entry name" value="DUF433"/>
    <property type="match status" value="1"/>
</dbReference>
<evidence type="ECO:0008006" key="3">
    <source>
        <dbReference type="Google" id="ProtNLM"/>
    </source>
</evidence>
<dbReference type="InterPro" id="IPR036388">
    <property type="entry name" value="WH-like_DNA-bd_sf"/>
</dbReference>
<dbReference type="InterPro" id="IPR007367">
    <property type="entry name" value="DUF433"/>
</dbReference>
<evidence type="ECO:0000313" key="1">
    <source>
        <dbReference type="EMBL" id="BAY69757.1"/>
    </source>
</evidence>
<dbReference type="PANTHER" id="PTHR34849:SF1">
    <property type="entry name" value="SLR0770 PROTEIN"/>
    <property type="match status" value="1"/>
</dbReference>
<organism evidence="1 2">
    <name type="scientific">Trichormus variabilis NIES-23</name>
    <dbReference type="NCBI Taxonomy" id="1973479"/>
    <lineage>
        <taxon>Bacteria</taxon>
        <taxon>Bacillati</taxon>
        <taxon>Cyanobacteriota</taxon>
        <taxon>Cyanophyceae</taxon>
        <taxon>Nostocales</taxon>
        <taxon>Nostocaceae</taxon>
        <taxon>Trichormus</taxon>
    </lineage>
</organism>
<gene>
    <name evidence="1" type="ORF">NIES23_25560</name>
</gene>
<dbReference type="SUPFAM" id="SSF46689">
    <property type="entry name" value="Homeodomain-like"/>
    <property type="match status" value="1"/>
</dbReference>
<accession>A0A1Z4KLC6</accession>
<dbReference type="InterPro" id="IPR009057">
    <property type="entry name" value="Homeodomain-like_sf"/>
</dbReference>
<dbReference type="PANTHER" id="PTHR34849">
    <property type="entry name" value="SSL5025 PROTEIN"/>
    <property type="match status" value="1"/>
</dbReference>
<evidence type="ECO:0000313" key="2">
    <source>
        <dbReference type="Proteomes" id="UP000217507"/>
    </source>
</evidence>
<sequence>MVAIVDIGTLIVKTPQVAGGRPCIAGTRMTVQNIVMDSQADLSPQDIVTEYPHLSLAQVYAALAYYYANQEAMDREIALYQAECNVLETKWMSGNFA</sequence>